<accession>D7FGR2</accession>
<dbReference type="OrthoDB" id="43280at2759"/>
<dbReference type="PANTHER" id="PTHR37769">
    <property type="entry name" value="OS08G0243900 PROTEIN"/>
    <property type="match status" value="1"/>
</dbReference>
<dbReference type="EMBL" id="FN647694">
    <property type="protein sequence ID" value="CBJ28338.1"/>
    <property type="molecule type" value="Genomic_DNA"/>
</dbReference>
<dbReference type="eggNOG" id="ENOG502SG2K">
    <property type="taxonomic scope" value="Eukaryota"/>
</dbReference>
<organism evidence="2 3">
    <name type="scientific">Ectocarpus siliculosus</name>
    <name type="common">Brown alga</name>
    <name type="synonym">Conferva siliculosa</name>
    <dbReference type="NCBI Taxonomy" id="2880"/>
    <lineage>
        <taxon>Eukaryota</taxon>
        <taxon>Sar</taxon>
        <taxon>Stramenopiles</taxon>
        <taxon>Ochrophyta</taxon>
        <taxon>PX clade</taxon>
        <taxon>Phaeophyceae</taxon>
        <taxon>Ectocarpales</taxon>
        <taxon>Ectocarpaceae</taxon>
        <taxon>Ectocarpus</taxon>
    </lineage>
</organism>
<evidence type="ECO:0000256" key="1">
    <source>
        <dbReference type="SAM" id="MobiDB-lite"/>
    </source>
</evidence>
<dbReference type="EMBL" id="FN649754">
    <property type="protein sequence ID" value="CBJ28338.1"/>
    <property type="molecule type" value="Genomic_DNA"/>
</dbReference>
<dbReference type="AlphaFoldDB" id="D7FGR2"/>
<gene>
    <name evidence="2" type="ORF">Esi_0101_0029</name>
</gene>
<sequence>MLPGDIHFAAVWPAAPDGAARKVIVPLQCSLAEASRTVGNLVGLPRKQPPTPGASKIETLALGPFCVFSTSTSTPPALVVVGTKSWGCSPGVFAFLRRVQTDLARDPSDFGFWQLRHLASRVEASLHPAGDDASYAMPPRLFEGRNWDDEESESWEDEYMWSDETVDNDGLTGATAVPDDARDMSPVPVSEPLRSDGVSMALSPLTVSQPDDANARTGATKTEHTTGQADEGIPLNKMVFDGLPPKAPHRPTKPMTTDQRTQQPSGPGFGSPVVDRRPSPVGDRGSPLLIPAEQAPALATAQPASPNLDADKLLPPSAKGAGFSPLRSDGESSSATPDEVSGLQAVSAIDLSALTTSSMKGRFNAPVGDQPSTVVGPAAVVKETVDGARTGVPGGETGIQPAAEPHAISPQVDALAAAATGTTADLQDRVGDAGPETEPDNATVSAAVSEDLAYVHRGPDLQSYGITGSVLVAASCGARAQVRVTDKQGHIATATAYPNVAEEKPAMAIPSTREYLCKPGAVQHGGAPPRFLPALMYRCSPAVKVLPVRVTCRLRTAGNRVLVWVQVIANPQLSHPLSGVLVLVNLPFSPRDEGDVKSEPPASLKMDRKMLEWVLPSGMQRGGKQVLQARLSADEGQVRVAAIPQTAPAMVKCHLLDSTFSSVELEVAALAEEGVAPAGGSVVKRCRVQCKQV</sequence>
<evidence type="ECO:0000313" key="2">
    <source>
        <dbReference type="EMBL" id="CBJ28338.1"/>
    </source>
</evidence>
<feature type="region of interest" description="Disordered" evidence="1">
    <location>
        <begin position="165"/>
        <end position="288"/>
    </location>
</feature>
<feature type="region of interest" description="Disordered" evidence="1">
    <location>
        <begin position="303"/>
        <end position="341"/>
    </location>
</feature>
<feature type="compositionally biased region" description="Polar residues" evidence="1">
    <location>
        <begin position="254"/>
        <end position="265"/>
    </location>
</feature>
<keyword evidence="3" id="KW-1185">Reference proteome</keyword>
<dbReference type="PANTHER" id="PTHR37769:SF1">
    <property type="entry name" value="OS08G0243900 PROTEIN"/>
    <property type="match status" value="1"/>
</dbReference>
<proteinExistence type="predicted"/>
<name>D7FGR2_ECTSI</name>
<protein>
    <recommendedName>
        <fullName evidence="4">MHD domain-containing protein</fullName>
    </recommendedName>
</protein>
<evidence type="ECO:0008006" key="4">
    <source>
        <dbReference type="Google" id="ProtNLM"/>
    </source>
</evidence>
<feature type="compositionally biased region" description="Polar residues" evidence="1">
    <location>
        <begin position="205"/>
        <end position="228"/>
    </location>
</feature>
<dbReference type="CDD" id="cd09257">
    <property type="entry name" value="AP_muniscins_like_MHD"/>
    <property type="match status" value="1"/>
</dbReference>
<reference evidence="2 3" key="1">
    <citation type="journal article" date="2010" name="Nature">
        <title>The Ectocarpus genome and the independent evolution of multicellularity in brown algae.</title>
        <authorList>
            <person name="Cock J.M."/>
            <person name="Sterck L."/>
            <person name="Rouze P."/>
            <person name="Scornet D."/>
            <person name="Allen A.E."/>
            <person name="Amoutzias G."/>
            <person name="Anthouard V."/>
            <person name="Artiguenave F."/>
            <person name="Aury J.M."/>
            <person name="Badger J.H."/>
            <person name="Beszteri B."/>
            <person name="Billiau K."/>
            <person name="Bonnet E."/>
            <person name="Bothwell J.H."/>
            <person name="Bowler C."/>
            <person name="Boyen C."/>
            <person name="Brownlee C."/>
            <person name="Carrano C.J."/>
            <person name="Charrier B."/>
            <person name="Cho G.Y."/>
            <person name="Coelho S.M."/>
            <person name="Collen J."/>
            <person name="Corre E."/>
            <person name="Da Silva C."/>
            <person name="Delage L."/>
            <person name="Delaroque N."/>
            <person name="Dittami S.M."/>
            <person name="Doulbeau S."/>
            <person name="Elias M."/>
            <person name="Farnham G."/>
            <person name="Gachon C.M."/>
            <person name="Gschloessl B."/>
            <person name="Heesch S."/>
            <person name="Jabbari K."/>
            <person name="Jubin C."/>
            <person name="Kawai H."/>
            <person name="Kimura K."/>
            <person name="Kloareg B."/>
            <person name="Kupper F.C."/>
            <person name="Lang D."/>
            <person name="Le Bail A."/>
            <person name="Leblanc C."/>
            <person name="Lerouge P."/>
            <person name="Lohr M."/>
            <person name="Lopez P.J."/>
            <person name="Martens C."/>
            <person name="Maumus F."/>
            <person name="Michel G."/>
            <person name="Miranda-Saavedra D."/>
            <person name="Morales J."/>
            <person name="Moreau H."/>
            <person name="Motomura T."/>
            <person name="Nagasato C."/>
            <person name="Napoli C.A."/>
            <person name="Nelson D.R."/>
            <person name="Nyvall-Collen P."/>
            <person name="Peters A.F."/>
            <person name="Pommier C."/>
            <person name="Potin P."/>
            <person name="Poulain J."/>
            <person name="Quesneville H."/>
            <person name="Read B."/>
            <person name="Rensing S.A."/>
            <person name="Ritter A."/>
            <person name="Rousvoal S."/>
            <person name="Samanta M."/>
            <person name="Samson G."/>
            <person name="Schroeder D.C."/>
            <person name="Segurens B."/>
            <person name="Strittmatter M."/>
            <person name="Tonon T."/>
            <person name="Tregear J.W."/>
            <person name="Valentin K."/>
            <person name="von Dassow P."/>
            <person name="Yamagishi T."/>
            <person name="Van de Peer Y."/>
            <person name="Wincker P."/>
        </authorList>
    </citation>
    <scope>NUCLEOTIDE SEQUENCE [LARGE SCALE GENOMIC DNA]</scope>
    <source>
        <strain evidence="3">Ec32 / CCAP1310/4</strain>
    </source>
</reference>
<dbReference type="Proteomes" id="UP000002630">
    <property type="component" value="Linkage Group LG29"/>
</dbReference>
<evidence type="ECO:0000313" key="3">
    <source>
        <dbReference type="Proteomes" id="UP000002630"/>
    </source>
</evidence>
<dbReference type="STRING" id="2880.D7FGR2"/>
<dbReference type="InParanoid" id="D7FGR2"/>